<gene>
    <name evidence="2" type="ORF">BV898_12461</name>
</gene>
<keyword evidence="3" id="KW-1185">Reference proteome</keyword>
<dbReference type="Proteomes" id="UP000192578">
    <property type="component" value="Unassembled WGS sequence"/>
</dbReference>
<accession>A0A1W0WDG9</accession>
<feature type="domain" description="Tectonic-1-3" evidence="1">
    <location>
        <begin position="395"/>
        <end position="551"/>
    </location>
</feature>
<dbReference type="EMBL" id="MTYJ01000127">
    <property type="protein sequence ID" value="OQV13254.1"/>
    <property type="molecule type" value="Genomic_DNA"/>
</dbReference>
<evidence type="ECO:0000313" key="2">
    <source>
        <dbReference type="EMBL" id="OQV13254.1"/>
    </source>
</evidence>
<dbReference type="AlphaFoldDB" id="A0A1W0WDG9"/>
<dbReference type="Pfam" id="PF07773">
    <property type="entry name" value="TCTN_DUF1619"/>
    <property type="match status" value="2"/>
</dbReference>
<evidence type="ECO:0000259" key="1">
    <source>
        <dbReference type="Pfam" id="PF07773"/>
    </source>
</evidence>
<dbReference type="OrthoDB" id="2104337at2759"/>
<feature type="domain" description="Tectonic-1-3" evidence="1">
    <location>
        <begin position="193"/>
        <end position="380"/>
    </location>
</feature>
<organism evidence="2 3">
    <name type="scientific">Hypsibius exemplaris</name>
    <name type="common">Freshwater tardigrade</name>
    <dbReference type="NCBI Taxonomy" id="2072580"/>
    <lineage>
        <taxon>Eukaryota</taxon>
        <taxon>Metazoa</taxon>
        <taxon>Ecdysozoa</taxon>
        <taxon>Tardigrada</taxon>
        <taxon>Eutardigrada</taxon>
        <taxon>Parachela</taxon>
        <taxon>Hypsibioidea</taxon>
        <taxon>Hypsibiidae</taxon>
        <taxon>Hypsibius</taxon>
    </lineage>
</organism>
<dbReference type="PANTHER" id="PTHR14611">
    <property type="entry name" value="TECTONIC FAMILY MEMBER"/>
    <property type="match status" value="1"/>
</dbReference>
<proteinExistence type="predicted"/>
<sequence>MQFLYGWELDDIDGCTVGWRSLDHYAFNCFTERRYSSNSNRKCNAFHCSISDGINSRAGFTSRKYHHKDACNYADSSSKPGCKISRASFSADCGAELHNDLAHREICFSEGLLLQNSSILPSFRRPSSGDVCLIYDNNPQRLFYQEPAAVDSTAQYDAPWKARNLKSPIFQSSPGSLDEDITRILQHSPSSPAFKVGDPIFTIRNTDRSLRKLQFPSSGSFSTRCVAPEAINFLTPADSLCSHAVDRLATDCVENPFFQINSFINFDVIRSAAVFSAINTSADFASITDSALRTFTVPVHLTGILDTARNVYAVRAENAPTLIPSFSAATNTCLNAVKGVAYTFVYDGSSITAVNLSVVFASIRGSNGSFEQSFQASFVSATIPGDELVRSGNPGYLDGSAVLVATVLDPTVNQSMPADYLALPGLSPDGGCGNADQLERISFGENMQMSCTVLVDVRDPSMACLTLQTQLMAAMSINGSGNFPTNVGVYGNSTRFSADGWIPILRQITTADMSFVPPNICRNIVTGVSIEVASSKVGFLSNPQAKITGVLYRFTDPVDVVLECPFGGCKTGTLLPVEVQFAVSFNDFTKSAVDLRSLQPSTSRFLPTDFFSPY</sequence>
<dbReference type="InterPro" id="IPR011677">
    <property type="entry name" value="TCTN1-3_dom"/>
</dbReference>
<dbReference type="PANTHER" id="PTHR14611:SF2">
    <property type="entry name" value="TECTONIC"/>
    <property type="match status" value="1"/>
</dbReference>
<dbReference type="InterPro" id="IPR040354">
    <property type="entry name" value="TCTN1-3"/>
</dbReference>
<reference evidence="3" key="1">
    <citation type="submission" date="2017-01" db="EMBL/GenBank/DDBJ databases">
        <title>Comparative genomics of anhydrobiosis in the tardigrade Hypsibius dujardini.</title>
        <authorList>
            <person name="Yoshida Y."/>
            <person name="Koutsovoulos G."/>
            <person name="Laetsch D."/>
            <person name="Stevens L."/>
            <person name="Kumar S."/>
            <person name="Horikawa D."/>
            <person name="Ishino K."/>
            <person name="Komine S."/>
            <person name="Tomita M."/>
            <person name="Blaxter M."/>
            <person name="Arakawa K."/>
        </authorList>
    </citation>
    <scope>NUCLEOTIDE SEQUENCE [LARGE SCALE GENOMIC DNA]</scope>
    <source>
        <strain evidence="3">Z151</strain>
    </source>
</reference>
<dbReference type="GO" id="GO:0030030">
    <property type="term" value="P:cell projection organization"/>
    <property type="evidence" value="ECO:0007669"/>
    <property type="project" value="UniProtKB-KW"/>
</dbReference>
<name>A0A1W0WDG9_HYPEX</name>
<comment type="caution">
    <text evidence="2">The sequence shown here is derived from an EMBL/GenBank/DDBJ whole genome shotgun (WGS) entry which is preliminary data.</text>
</comment>
<protein>
    <submittedName>
        <fullName evidence="2">Tectonic-3</fullName>
    </submittedName>
</protein>
<evidence type="ECO:0000313" key="3">
    <source>
        <dbReference type="Proteomes" id="UP000192578"/>
    </source>
</evidence>